<evidence type="ECO:0000259" key="19">
    <source>
        <dbReference type="Pfam" id="PF01059"/>
    </source>
</evidence>
<evidence type="ECO:0000256" key="12">
    <source>
        <dbReference type="ARBA" id="ARBA00023027"/>
    </source>
</evidence>
<accession>I1SVF9</accession>
<keyword evidence="12 17" id="KW-0520">NAD</keyword>
<sequence length="441" mass="51751">MMSMVMYMLGVFFIFYLFHKKLVLKMLGNLMFLLSFIMLFNFGYNKDWSMVYYWMGFDSFSFILVLLSFWILGLMFFVSHVNQPFFYGFILLFLMLSLMISFSSMNYFIFYLFFEVSLVPIFILILGWGYQSERLSAALYLMFYCLFGSLPLLIVIFLFFDIFGTLHYELISWSLFSNNFIYYFMIFGFLVKLPMFFFHSWLPKAHVESPIAGSMILAGVLLKLGGYGLYRSMMIMMKSGVEMNFIFISISLLGVIYLSLVCLRQIDMKILVAYSSVVHMGIMLMSMMTMTIWGFYSGLIMMVGHGLCSSALFVIVNYFYERTHSRNIMINKGMFYLLPSLCMWWFIFCSINMSAPISLNLVSEVMAVCCLLSWSKYLMIFLMLGVFFSSIYSIYLFAYSFHGKSSSLLLKIYPNNINNFIVMLLHWIPLNFLILKMELFL</sequence>
<evidence type="ECO:0000256" key="15">
    <source>
        <dbReference type="ARBA" id="ARBA00023136"/>
    </source>
</evidence>
<dbReference type="PRINTS" id="PR01437">
    <property type="entry name" value="NUOXDRDTASE4"/>
</dbReference>
<proteinExistence type="inferred from homology"/>
<dbReference type="GO" id="GO:0042773">
    <property type="term" value="P:ATP synthesis coupled electron transport"/>
    <property type="evidence" value="ECO:0007669"/>
    <property type="project" value="InterPro"/>
</dbReference>
<dbReference type="AlphaFoldDB" id="I1SVF9"/>
<dbReference type="GO" id="GO:0031966">
    <property type="term" value="C:mitochondrial membrane"/>
    <property type="evidence" value="ECO:0007669"/>
    <property type="project" value="UniProtKB-SubCell"/>
</dbReference>
<feature type="transmembrane region" description="Helical" evidence="17">
    <location>
        <begin position="137"/>
        <end position="160"/>
    </location>
</feature>
<keyword evidence="15 17" id="KW-0472">Membrane</keyword>
<evidence type="ECO:0000256" key="10">
    <source>
        <dbReference type="ARBA" id="ARBA00022982"/>
    </source>
</evidence>
<dbReference type="EC" id="7.1.1.2" evidence="4 17"/>
<reference evidence="20" key="1">
    <citation type="submission" date="2011-04" db="EMBL/GenBank/DDBJ databases">
        <title>Extreme intra-specific mitochondrial DNA divergence associated with Wolbachia infection in the fig wasp Ceratosolen solmsi (Hymenoptera: Agaonidae): a recent infection event and speciation impetus?</title>
        <authorList>
            <person name="Xiao J.-H."/>
            <person name="Wang N.-X."/>
            <person name="Huang D.-W."/>
        </authorList>
    </citation>
    <scope>NUCLEOTIDE SEQUENCE</scope>
    <source>
        <strain evidence="20">CeraIn-1</strain>
    </source>
</reference>
<keyword evidence="14 17" id="KW-0496">Mitochondrion</keyword>
<organism evidence="20">
    <name type="scientific">Ceratosolen solmsi</name>
    <dbReference type="NCBI Taxonomy" id="142686"/>
    <lineage>
        <taxon>Eukaryota</taxon>
        <taxon>Metazoa</taxon>
        <taxon>Ecdysozoa</taxon>
        <taxon>Arthropoda</taxon>
        <taxon>Hexapoda</taxon>
        <taxon>Insecta</taxon>
        <taxon>Pterygota</taxon>
        <taxon>Neoptera</taxon>
        <taxon>Endopterygota</taxon>
        <taxon>Hymenoptera</taxon>
        <taxon>Apocrita</taxon>
        <taxon>Proctotrupomorpha</taxon>
        <taxon>Chalcidoidea</taxon>
        <taxon>Agaonidae</taxon>
        <taxon>Agaoninae</taxon>
        <taxon>Ceratosolen</taxon>
    </lineage>
</organism>
<name>I1SVF9_9HYME</name>
<feature type="transmembrane region" description="Helical" evidence="17">
    <location>
        <begin position="270"/>
        <end position="293"/>
    </location>
</feature>
<keyword evidence="6 17" id="KW-0813">Transport</keyword>
<evidence type="ECO:0000256" key="8">
    <source>
        <dbReference type="ARBA" id="ARBA00022692"/>
    </source>
</evidence>
<comment type="function">
    <text evidence="17">Core subunit of the mitochondrial membrane respiratory chain NADH dehydrogenase (Complex I) which catalyzes electron transfer from NADH through the respiratory chain, using ubiquinone as an electron acceptor. Essential for the catalytic activity and assembly of complex I.</text>
</comment>
<evidence type="ECO:0000256" key="4">
    <source>
        <dbReference type="ARBA" id="ARBA00012944"/>
    </source>
</evidence>
<keyword evidence="7 17" id="KW-0679">Respiratory chain</keyword>
<dbReference type="InterPro" id="IPR001750">
    <property type="entry name" value="ND/Mrp_TM"/>
</dbReference>
<evidence type="ECO:0000313" key="20">
    <source>
        <dbReference type="EMBL" id="AEG67045.1"/>
    </source>
</evidence>
<dbReference type="GO" id="GO:0008137">
    <property type="term" value="F:NADH dehydrogenase (ubiquinone) activity"/>
    <property type="evidence" value="ECO:0007669"/>
    <property type="project" value="UniProtKB-UniRule"/>
</dbReference>
<protein>
    <recommendedName>
        <fullName evidence="5 17">NADH-ubiquinone oxidoreductase chain 4</fullName>
        <ecNumber evidence="4 17">7.1.1.2</ecNumber>
    </recommendedName>
</protein>
<evidence type="ECO:0000256" key="3">
    <source>
        <dbReference type="ARBA" id="ARBA00009025"/>
    </source>
</evidence>
<gene>
    <name evidence="20" type="primary">ND4</name>
</gene>
<evidence type="ECO:0000256" key="7">
    <source>
        <dbReference type="ARBA" id="ARBA00022660"/>
    </source>
</evidence>
<comment type="subcellular location">
    <subcellularLocation>
        <location evidence="2 17">Mitochondrion membrane</location>
        <topology evidence="2 17">Multi-pass membrane protein</topology>
    </subcellularLocation>
</comment>
<dbReference type="PANTHER" id="PTHR43507">
    <property type="entry name" value="NADH-UBIQUINONE OXIDOREDUCTASE CHAIN 4"/>
    <property type="match status" value="1"/>
</dbReference>
<dbReference type="GO" id="GO:0048039">
    <property type="term" value="F:ubiquinone binding"/>
    <property type="evidence" value="ECO:0007669"/>
    <property type="project" value="TreeGrafter"/>
</dbReference>
<feature type="transmembrane region" description="Helical" evidence="17">
    <location>
        <begin position="30"/>
        <end position="45"/>
    </location>
</feature>
<comment type="similarity">
    <text evidence="3 17">Belongs to the complex I subunit 4 family.</text>
</comment>
<evidence type="ECO:0000256" key="5">
    <source>
        <dbReference type="ARBA" id="ARBA00021006"/>
    </source>
</evidence>
<geneLocation type="mitochondrion" evidence="20"/>
<evidence type="ECO:0000256" key="17">
    <source>
        <dbReference type="RuleBase" id="RU003297"/>
    </source>
</evidence>
<dbReference type="Pfam" id="PF00361">
    <property type="entry name" value="Proton_antipo_M"/>
    <property type="match status" value="1"/>
</dbReference>
<evidence type="ECO:0000256" key="2">
    <source>
        <dbReference type="ARBA" id="ARBA00004225"/>
    </source>
</evidence>
<feature type="transmembrane region" description="Helical" evidence="17">
    <location>
        <begin position="245"/>
        <end position="263"/>
    </location>
</feature>
<comment type="function">
    <text evidence="1">Core subunit of the mitochondrial membrane respiratory chain NADH dehydrogenase (Complex I) that is believed to belong to the minimal assembly required for catalysis. Complex I functions in the transfer of electrons from NADH to the respiratory chain. The immediate electron acceptor for the enzyme is believed to be ubiquinone.</text>
</comment>
<feature type="transmembrane region" description="Helical" evidence="17">
    <location>
        <begin position="333"/>
        <end position="357"/>
    </location>
</feature>
<dbReference type="EMBL" id="JF816396">
    <property type="protein sequence ID" value="AEG67045.1"/>
    <property type="molecule type" value="Genomic_DNA"/>
</dbReference>
<keyword evidence="10 17" id="KW-0249">Electron transport</keyword>
<feature type="transmembrane region" description="Helical" evidence="17">
    <location>
        <begin position="417"/>
        <end position="435"/>
    </location>
</feature>
<feature type="domain" description="NADH:quinone oxidoreductase/Mrp antiporter transmembrane" evidence="18">
    <location>
        <begin position="104"/>
        <end position="388"/>
    </location>
</feature>
<dbReference type="InterPro" id="IPR000260">
    <property type="entry name" value="NADH4_N"/>
</dbReference>
<keyword evidence="9" id="KW-1278">Translocase</keyword>
<evidence type="ECO:0000256" key="13">
    <source>
        <dbReference type="ARBA" id="ARBA00023075"/>
    </source>
</evidence>
<feature type="transmembrane region" description="Helical" evidence="17">
    <location>
        <begin position="180"/>
        <end position="198"/>
    </location>
</feature>
<keyword evidence="11 17" id="KW-1133">Transmembrane helix</keyword>
<feature type="domain" description="NADH:ubiquinone oxidoreductase chain 4 N-terminal" evidence="19">
    <location>
        <begin position="1"/>
        <end position="100"/>
    </location>
</feature>
<feature type="transmembrane region" description="Helical" evidence="17">
    <location>
        <begin position="51"/>
        <end position="78"/>
    </location>
</feature>
<keyword evidence="8 17" id="KW-0812">Transmembrane</keyword>
<comment type="catalytic activity">
    <reaction evidence="16 17">
        <text>a ubiquinone + NADH + 5 H(+)(in) = a ubiquinol + NAD(+) + 4 H(+)(out)</text>
        <dbReference type="Rhea" id="RHEA:29091"/>
        <dbReference type="Rhea" id="RHEA-COMP:9565"/>
        <dbReference type="Rhea" id="RHEA-COMP:9566"/>
        <dbReference type="ChEBI" id="CHEBI:15378"/>
        <dbReference type="ChEBI" id="CHEBI:16389"/>
        <dbReference type="ChEBI" id="CHEBI:17976"/>
        <dbReference type="ChEBI" id="CHEBI:57540"/>
        <dbReference type="ChEBI" id="CHEBI:57945"/>
        <dbReference type="EC" id="7.1.1.2"/>
    </reaction>
</comment>
<feature type="transmembrane region" description="Helical" evidence="17">
    <location>
        <begin position="6"/>
        <end position="23"/>
    </location>
</feature>
<dbReference type="InterPro" id="IPR003918">
    <property type="entry name" value="NADH_UbQ_OxRdtase"/>
</dbReference>
<dbReference type="Pfam" id="PF01059">
    <property type="entry name" value="Oxidored_q5_N"/>
    <property type="match status" value="1"/>
</dbReference>
<feature type="transmembrane region" description="Helical" evidence="17">
    <location>
        <begin position="377"/>
        <end position="397"/>
    </location>
</feature>
<dbReference type="GO" id="GO:0015990">
    <property type="term" value="P:electron transport coupled proton transport"/>
    <property type="evidence" value="ECO:0007669"/>
    <property type="project" value="TreeGrafter"/>
</dbReference>
<feature type="transmembrane region" description="Helical" evidence="17">
    <location>
        <begin position="108"/>
        <end position="130"/>
    </location>
</feature>
<evidence type="ECO:0000256" key="1">
    <source>
        <dbReference type="ARBA" id="ARBA00003257"/>
    </source>
</evidence>
<evidence type="ECO:0000256" key="6">
    <source>
        <dbReference type="ARBA" id="ARBA00022448"/>
    </source>
</evidence>
<feature type="transmembrane region" description="Helical" evidence="17">
    <location>
        <begin position="85"/>
        <end position="102"/>
    </location>
</feature>
<dbReference type="GO" id="GO:0003954">
    <property type="term" value="F:NADH dehydrogenase activity"/>
    <property type="evidence" value="ECO:0007669"/>
    <property type="project" value="TreeGrafter"/>
</dbReference>
<feature type="transmembrane region" description="Helical" evidence="17">
    <location>
        <begin position="299"/>
        <end position="321"/>
    </location>
</feature>
<keyword evidence="13 17" id="KW-0830">Ubiquinone</keyword>
<evidence type="ECO:0000256" key="11">
    <source>
        <dbReference type="ARBA" id="ARBA00022989"/>
    </source>
</evidence>
<evidence type="ECO:0000256" key="14">
    <source>
        <dbReference type="ARBA" id="ARBA00023128"/>
    </source>
</evidence>
<dbReference type="PANTHER" id="PTHR43507:SF20">
    <property type="entry name" value="NADH-UBIQUINONE OXIDOREDUCTASE CHAIN 4"/>
    <property type="match status" value="1"/>
</dbReference>
<evidence type="ECO:0000259" key="18">
    <source>
        <dbReference type="Pfam" id="PF00361"/>
    </source>
</evidence>
<evidence type="ECO:0000256" key="16">
    <source>
        <dbReference type="ARBA" id="ARBA00049551"/>
    </source>
</evidence>
<evidence type="ECO:0000256" key="9">
    <source>
        <dbReference type="ARBA" id="ARBA00022967"/>
    </source>
</evidence>
<feature type="transmembrane region" description="Helical" evidence="17">
    <location>
        <begin position="210"/>
        <end position="230"/>
    </location>
</feature>